<keyword evidence="1" id="KW-0472">Membrane</keyword>
<evidence type="ECO:0000313" key="3">
    <source>
        <dbReference type="EMBL" id="ALU31034.1"/>
    </source>
</evidence>
<reference evidence="4 5" key="1">
    <citation type="submission" date="2015-12" db="EMBL/GenBank/DDBJ databases">
        <title>A stable core within a dynamic pangenome in Sulfolobus acidocaldarius.</title>
        <authorList>
            <person name="Anderson R."/>
            <person name="Kouris A."/>
            <person name="Seward C."/>
            <person name="Campbell K."/>
            <person name="Whitaker R."/>
        </authorList>
    </citation>
    <scope>NUCLEOTIDE SEQUENCE [LARGE SCALE GENOMIC DNA]</scope>
    <source>
        <strain evidence="2 5">GG12-C01-09</strain>
        <strain evidence="3 4">NG05B_CO5_07</strain>
    </source>
</reference>
<evidence type="ECO:0000256" key="1">
    <source>
        <dbReference type="SAM" id="Phobius"/>
    </source>
</evidence>
<dbReference type="RefSeq" id="WP_011278350.1">
    <property type="nucleotide sequence ID" value="NZ_BHWZ01000003.1"/>
</dbReference>
<dbReference type="EMBL" id="CP013695">
    <property type="protein sequence ID" value="ALU31034.1"/>
    <property type="molecule type" value="Genomic_DNA"/>
</dbReference>
<dbReference type="GeneID" id="14552028"/>
<dbReference type="AlphaFoldDB" id="A0A0U3FCZ2"/>
<accession>A0A0U3FCZ2</accession>
<dbReference type="OMA" id="PTYLNDK"/>
<proteinExistence type="predicted"/>
<dbReference type="InterPro" id="IPR007981">
    <property type="entry name" value="Peptidase_A5"/>
</dbReference>
<protein>
    <submittedName>
        <fullName evidence="3">Thermopsin</fullName>
    </submittedName>
</protein>
<evidence type="ECO:0000313" key="2">
    <source>
        <dbReference type="EMBL" id="ALU30316.1"/>
    </source>
</evidence>
<feature type="transmembrane region" description="Helical" evidence="1">
    <location>
        <begin position="616"/>
        <end position="636"/>
    </location>
</feature>
<dbReference type="Pfam" id="PF05317">
    <property type="entry name" value="Thermopsin"/>
    <property type="match status" value="1"/>
</dbReference>
<keyword evidence="1" id="KW-0812">Transmembrane</keyword>
<sequence>MSRILVLAVVALALLNPLFLVVHSLPTGVSAHDGPIYTNAVLGYANITSLQAYNSSFNVPYGASLQLNVVLEATSTNGNTYYFWLQNVAQFVTNESLMCFTDNVWNYTTATAEISNVTGNGGIGFTYNILFGHPTFYGYSTEPMPYRFPLALYLLINESLSSNGVIVNFIYVVLQNGSLVPPHPVTYDSVFIPVPDPQSAYIIVNDSLTPSAVVLNFTLFYQEALGNLMDTELVWGGYENGEFTTFTQMSSYLGLFYLSGNSFVPFSTVYTYGNDTAESTGDLYVSIASNGDAYVTVGTPDYGLLTDSFHPYIPGFTFVNVTSKVPFLVNGTYTNSFVGYVVHPVTITFYRNYTVNSSSYAVLDYPSQSLTITPSNTFKNVIITPQYTYYYKVIVNSSRPLLLNISGKETLTNGTLWLPQGTSVSLVNNTYYVSSGERFVVNNTYPNLPLTVENPTTITVTLEKQFKLTINSPIPLLLSINGKSRLFNGTTWVLQGSAVELVNNTYYVSSGERYVVSSISPSTPIEVSGPMNISVELVKEYKVEIVSSQPVMATIKGETEPVNGTAWLPQGSVIHLTANLPVYLKGYFVGTYNASPGEQVTINGPIYEKLVVQLNYTFLEELVIPIVTAVVIVVAITRRR</sequence>
<dbReference type="EMBL" id="CP013694">
    <property type="protein sequence ID" value="ALU30316.1"/>
    <property type="molecule type" value="Genomic_DNA"/>
</dbReference>
<keyword evidence="1" id="KW-1133">Transmembrane helix</keyword>
<dbReference type="OrthoDB" id="28853at2157"/>
<evidence type="ECO:0000313" key="4">
    <source>
        <dbReference type="Proteomes" id="UP000060043"/>
    </source>
</evidence>
<organism evidence="3 4">
    <name type="scientific">Sulfolobus acidocaldarius</name>
    <dbReference type="NCBI Taxonomy" id="2285"/>
    <lineage>
        <taxon>Archaea</taxon>
        <taxon>Thermoproteota</taxon>
        <taxon>Thermoprotei</taxon>
        <taxon>Sulfolobales</taxon>
        <taxon>Sulfolobaceae</taxon>
        <taxon>Sulfolobus</taxon>
    </lineage>
</organism>
<dbReference type="Proteomes" id="UP000065473">
    <property type="component" value="Chromosome"/>
</dbReference>
<name>A0A0U3FCZ2_9CREN</name>
<gene>
    <name evidence="2" type="ORF">ATY89_10430</name>
    <name evidence="3" type="ORF">ATZ20_01985</name>
</gene>
<dbReference type="Proteomes" id="UP000060043">
    <property type="component" value="Chromosome"/>
</dbReference>
<evidence type="ECO:0000313" key="5">
    <source>
        <dbReference type="Proteomes" id="UP000065473"/>
    </source>
</evidence>